<gene>
    <name evidence="2" type="ORF">EV702DRAFT_1198151</name>
</gene>
<dbReference type="OrthoDB" id="2690370at2759"/>
<feature type="region of interest" description="Disordered" evidence="1">
    <location>
        <begin position="1"/>
        <end position="52"/>
    </location>
</feature>
<proteinExistence type="predicted"/>
<evidence type="ECO:0000256" key="1">
    <source>
        <dbReference type="SAM" id="MobiDB-lite"/>
    </source>
</evidence>
<sequence>MLTPLQAPHLLSNHQQQAPDDHDDTDLDDLDDMADDNADDEDSSGVGHSQTAESAAREVTAYSALCDDLEEAVFQYQCYLELLNVATKNISSLFPLKHGSYVIMHTAVWFYIGEVLDLYRKGSNSRYGSMQSTMSVSTLSFLSLQVYLPLETSAAASDADETLYEDDTDYKIHTHAPASSILYHIGKRALKGTNMWALELSNANARHWIALTAPQVKQKLPRLKISGGRIMKA</sequence>
<reference evidence="2" key="1">
    <citation type="journal article" date="2020" name="New Phytol.">
        <title>Comparative genomics reveals dynamic genome evolution in host specialist ectomycorrhizal fungi.</title>
        <authorList>
            <person name="Lofgren L.A."/>
            <person name="Nguyen N.H."/>
            <person name="Vilgalys R."/>
            <person name="Ruytinx J."/>
            <person name="Liao H.L."/>
            <person name="Branco S."/>
            <person name="Kuo A."/>
            <person name="LaButti K."/>
            <person name="Lipzen A."/>
            <person name="Andreopoulos W."/>
            <person name="Pangilinan J."/>
            <person name="Riley R."/>
            <person name="Hundley H."/>
            <person name="Na H."/>
            <person name="Barry K."/>
            <person name="Grigoriev I.V."/>
            <person name="Stajich J.E."/>
            <person name="Kennedy P.G."/>
        </authorList>
    </citation>
    <scope>NUCLEOTIDE SEQUENCE</scope>
    <source>
        <strain evidence="2">DOB743</strain>
    </source>
</reference>
<organism evidence="2 3">
    <name type="scientific">Suillus placidus</name>
    <dbReference type="NCBI Taxonomy" id="48579"/>
    <lineage>
        <taxon>Eukaryota</taxon>
        <taxon>Fungi</taxon>
        <taxon>Dikarya</taxon>
        <taxon>Basidiomycota</taxon>
        <taxon>Agaricomycotina</taxon>
        <taxon>Agaricomycetes</taxon>
        <taxon>Agaricomycetidae</taxon>
        <taxon>Boletales</taxon>
        <taxon>Suillineae</taxon>
        <taxon>Suillaceae</taxon>
        <taxon>Suillus</taxon>
    </lineage>
</organism>
<evidence type="ECO:0000313" key="2">
    <source>
        <dbReference type="EMBL" id="KAG1776449.1"/>
    </source>
</evidence>
<protein>
    <submittedName>
        <fullName evidence="2">Uncharacterized protein</fullName>
    </submittedName>
</protein>
<feature type="compositionally biased region" description="Acidic residues" evidence="1">
    <location>
        <begin position="21"/>
        <end position="43"/>
    </location>
</feature>
<keyword evidence="3" id="KW-1185">Reference proteome</keyword>
<name>A0A9P6ZTG1_9AGAM</name>
<accession>A0A9P6ZTG1</accession>
<dbReference type="AlphaFoldDB" id="A0A9P6ZTG1"/>
<dbReference type="EMBL" id="JABBWD010000026">
    <property type="protein sequence ID" value="KAG1776449.1"/>
    <property type="molecule type" value="Genomic_DNA"/>
</dbReference>
<dbReference type="Proteomes" id="UP000714275">
    <property type="component" value="Unassembled WGS sequence"/>
</dbReference>
<comment type="caution">
    <text evidence="2">The sequence shown here is derived from an EMBL/GenBank/DDBJ whole genome shotgun (WGS) entry which is preliminary data.</text>
</comment>
<evidence type="ECO:0000313" key="3">
    <source>
        <dbReference type="Proteomes" id="UP000714275"/>
    </source>
</evidence>